<proteinExistence type="predicted"/>
<dbReference type="AlphaFoldDB" id="A0A699QSF6"/>
<accession>A0A699QSF6</accession>
<evidence type="ECO:0000313" key="1">
    <source>
        <dbReference type="EMBL" id="GFC74191.1"/>
    </source>
</evidence>
<reference evidence="1" key="1">
    <citation type="journal article" date="2019" name="Sci. Rep.">
        <title>Draft genome of Tanacetum cinerariifolium, the natural source of mosquito coil.</title>
        <authorList>
            <person name="Yamashiro T."/>
            <person name="Shiraishi A."/>
            <person name="Satake H."/>
            <person name="Nakayama K."/>
        </authorList>
    </citation>
    <scope>NUCLEOTIDE SEQUENCE</scope>
</reference>
<gene>
    <name evidence="1" type="ORF">Tci_846161</name>
</gene>
<dbReference type="EMBL" id="BKCJ011046155">
    <property type="protein sequence ID" value="GFC74191.1"/>
    <property type="molecule type" value="Genomic_DNA"/>
</dbReference>
<organism evidence="1">
    <name type="scientific">Tanacetum cinerariifolium</name>
    <name type="common">Dalmatian daisy</name>
    <name type="synonym">Chrysanthemum cinerariifolium</name>
    <dbReference type="NCBI Taxonomy" id="118510"/>
    <lineage>
        <taxon>Eukaryota</taxon>
        <taxon>Viridiplantae</taxon>
        <taxon>Streptophyta</taxon>
        <taxon>Embryophyta</taxon>
        <taxon>Tracheophyta</taxon>
        <taxon>Spermatophyta</taxon>
        <taxon>Magnoliopsida</taxon>
        <taxon>eudicotyledons</taxon>
        <taxon>Gunneridae</taxon>
        <taxon>Pentapetalae</taxon>
        <taxon>asterids</taxon>
        <taxon>campanulids</taxon>
        <taxon>Asterales</taxon>
        <taxon>Asteraceae</taxon>
        <taxon>Asteroideae</taxon>
        <taxon>Anthemideae</taxon>
        <taxon>Anthemidinae</taxon>
        <taxon>Tanacetum</taxon>
    </lineage>
</organism>
<protein>
    <submittedName>
        <fullName evidence="1">Uncharacterized protein</fullName>
    </submittedName>
</protein>
<name>A0A699QSF6_TANCI</name>
<comment type="caution">
    <text evidence="1">The sequence shown here is derived from an EMBL/GenBank/DDBJ whole genome shotgun (WGS) entry which is preliminary data.</text>
</comment>
<feature type="non-terminal residue" evidence="1">
    <location>
        <position position="57"/>
    </location>
</feature>
<sequence>MSSLVRIRIAHRRRIMGGATTGSGGNSNDGATVADGAGKIKVVGISGIEVVGDDDRN</sequence>